<dbReference type="SUPFAM" id="SSF54427">
    <property type="entry name" value="NTF2-like"/>
    <property type="match status" value="1"/>
</dbReference>
<dbReference type="Gene3D" id="3.10.450.50">
    <property type="match status" value="1"/>
</dbReference>
<sequence>MDRDDALRLVDDFVGAYNDGDLSRLDRCMAAGYRHPNPAAAQGRDGMKQAVARWRSAVDDLRLSVEDVIVEGDKIVVRMTFSGRQVGAILDIPPSGREFSIGLIDIFVVENGLLAGHWDEMDRLGLYRQLGAPVPAAT</sequence>
<evidence type="ECO:0000313" key="1">
    <source>
        <dbReference type="EMBL" id="QLJ99547.1"/>
    </source>
</evidence>
<proteinExistence type="predicted"/>
<gene>
    <name evidence="1" type="ORF">HZU44_05335</name>
</gene>
<organism evidence="1">
    <name type="scientific">Micromonospora carbonacea</name>
    <dbReference type="NCBI Taxonomy" id="47853"/>
    <lineage>
        <taxon>Bacteria</taxon>
        <taxon>Bacillati</taxon>
        <taxon>Actinomycetota</taxon>
        <taxon>Actinomycetes</taxon>
        <taxon>Micromonosporales</taxon>
        <taxon>Micromonosporaceae</taxon>
        <taxon>Micromonospora</taxon>
    </lineage>
</organism>
<dbReference type="PANTHER" id="PTHR38436:SF1">
    <property type="entry name" value="ESTER CYCLASE"/>
    <property type="match status" value="1"/>
</dbReference>
<dbReference type="InterPro" id="IPR032710">
    <property type="entry name" value="NTF2-like_dom_sf"/>
</dbReference>
<dbReference type="AlphaFoldDB" id="A0A7D6C875"/>
<name>A0A7D6C875_9ACTN</name>
<dbReference type="EMBL" id="CP058905">
    <property type="protein sequence ID" value="QLJ99547.1"/>
    <property type="molecule type" value="Genomic_DNA"/>
</dbReference>
<reference evidence="1" key="1">
    <citation type="submission" date="2020-08" db="EMBL/GenBank/DDBJ databases">
        <title>A bifunctional nitrone conjugated secondary metabolite targeting the ribosome.</title>
        <authorList>
            <person name="Limbrick E.M."/>
            <person name="Graf M."/>
            <person name="Derewacz D.K."/>
            <person name="Nguyen F."/>
            <person name="Spraggins J.M."/>
            <person name="Wieland M."/>
            <person name="Ynigez-Gutierrez A.E."/>
            <person name="Reisman B.J."/>
            <person name="Zinshteyn B."/>
            <person name="McCulloch K."/>
            <person name="Iverson T.M."/>
            <person name="Green R."/>
            <person name="Wilson D.N."/>
            <person name="Bachmann B.O."/>
        </authorList>
    </citation>
    <scope>NUCLEOTIDE SEQUENCE</scope>
    <source>
        <strain evidence="1">Africana</strain>
    </source>
</reference>
<protein>
    <submittedName>
        <fullName evidence="1">Ester cyclase</fullName>
    </submittedName>
</protein>
<dbReference type="GO" id="GO:0030638">
    <property type="term" value="P:polyketide metabolic process"/>
    <property type="evidence" value="ECO:0007669"/>
    <property type="project" value="InterPro"/>
</dbReference>
<dbReference type="InterPro" id="IPR009959">
    <property type="entry name" value="Cyclase_SnoaL-like"/>
</dbReference>
<dbReference type="PANTHER" id="PTHR38436">
    <property type="entry name" value="POLYKETIDE CYCLASE SNOAL-LIKE DOMAIN"/>
    <property type="match status" value="1"/>
</dbReference>
<dbReference type="Pfam" id="PF07366">
    <property type="entry name" value="SnoaL"/>
    <property type="match status" value="1"/>
</dbReference>
<accession>A0A7D6C875</accession>